<gene>
    <name evidence="2" type="ORF">B5E52_11070</name>
</gene>
<reference evidence="3" key="1">
    <citation type="submission" date="2017-04" db="EMBL/GenBank/DDBJ databases">
        <title>Function of individual gut microbiota members based on whole genome sequencing of pure cultures obtained from chicken caecum.</title>
        <authorList>
            <person name="Medvecky M."/>
            <person name="Cejkova D."/>
            <person name="Polansky O."/>
            <person name="Karasova D."/>
            <person name="Kubasova T."/>
            <person name="Cizek A."/>
            <person name="Rychlik I."/>
        </authorList>
    </citation>
    <scope>NUCLEOTIDE SEQUENCE [LARGE SCALE GENOMIC DNA]</scope>
    <source>
        <strain evidence="3">An109</strain>
    </source>
</reference>
<keyword evidence="1" id="KW-1133">Transmembrane helix</keyword>
<dbReference type="EMBL" id="NFLW01000020">
    <property type="protein sequence ID" value="OUQ68292.1"/>
    <property type="molecule type" value="Genomic_DNA"/>
</dbReference>
<dbReference type="Proteomes" id="UP000196036">
    <property type="component" value="Unassembled WGS sequence"/>
</dbReference>
<evidence type="ECO:0000313" key="3">
    <source>
        <dbReference type="Proteomes" id="UP000196036"/>
    </source>
</evidence>
<dbReference type="AlphaFoldDB" id="A0A1Y4VDY5"/>
<sequence>MNKHKKLPIGLNSIGSFFYVLFLPKKNKSFSSSFSSSKEEVFLFISLFIMGDEFFCIFYVFSVNFSVYFTDLNVKITHNKLTIGLL</sequence>
<name>A0A1Y4VDY5_9BACE</name>
<organism evidence="2 3">
    <name type="scientific">Bacteroides xylanisolvens</name>
    <dbReference type="NCBI Taxonomy" id="371601"/>
    <lineage>
        <taxon>Bacteria</taxon>
        <taxon>Pseudomonadati</taxon>
        <taxon>Bacteroidota</taxon>
        <taxon>Bacteroidia</taxon>
        <taxon>Bacteroidales</taxon>
        <taxon>Bacteroidaceae</taxon>
        <taxon>Bacteroides</taxon>
    </lineage>
</organism>
<evidence type="ECO:0000256" key="1">
    <source>
        <dbReference type="SAM" id="Phobius"/>
    </source>
</evidence>
<accession>A0A1Y4VDY5</accession>
<keyword evidence="1" id="KW-0472">Membrane</keyword>
<keyword evidence="1" id="KW-0812">Transmembrane</keyword>
<proteinExistence type="predicted"/>
<comment type="caution">
    <text evidence="2">The sequence shown here is derived from an EMBL/GenBank/DDBJ whole genome shotgun (WGS) entry which is preliminary data.</text>
</comment>
<feature type="transmembrane region" description="Helical" evidence="1">
    <location>
        <begin position="7"/>
        <end position="23"/>
    </location>
</feature>
<protein>
    <submittedName>
        <fullName evidence="2">Uncharacterized protein</fullName>
    </submittedName>
</protein>
<evidence type="ECO:0000313" key="2">
    <source>
        <dbReference type="EMBL" id="OUQ68292.1"/>
    </source>
</evidence>
<feature type="transmembrane region" description="Helical" evidence="1">
    <location>
        <begin position="43"/>
        <end position="70"/>
    </location>
</feature>